<reference evidence="1 2" key="1">
    <citation type="submission" date="2022-08" db="EMBL/GenBank/DDBJ databases">
        <title>Reclassification of Massilia species as members of the genera Telluria, Duganella, Pseudoduganella, Mokoshia gen. nov. and Zemynaea gen. nov. using orthogonal and non-orthogonal genome-based approaches.</title>
        <authorList>
            <person name="Bowman J.P."/>
        </authorList>
    </citation>
    <scope>NUCLEOTIDE SEQUENCE [LARGE SCALE GENOMIC DNA]</scope>
    <source>
        <strain evidence="1 2">LMG 28164</strain>
    </source>
</reference>
<organism evidence="1 2">
    <name type="scientific">Massilia norwichensis</name>
    <dbReference type="NCBI Taxonomy" id="1442366"/>
    <lineage>
        <taxon>Bacteria</taxon>
        <taxon>Pseudomonadati</taxon>
        <taxon>Pseudomonadota</taxon>
        <taxon>Betaproteobacteria</taxon>
        <taxon>Burkholderiales</taxon>
        <taxon>Oxalobacteraceae</taxon>
        <taxon>Telluria group</taxon>
        <taxon>Massilia</taxon>
    </lineage>
</organism>
<evidence type="ECO:0000313" key="1">
    <source>
        <dbReference type="EMBL" id="MCS0591756.1"/>
    </source>
</evidence>
<evidence type="ECO:0000313" key="2">
    <source>
        <dbReference type="Proteomes" id="UP001205560"/>
    </source>
</evidence>
<protein>
    <submittedName>
        <fullName evidence="1">Uncharacterized protein</fullName>
    </submittedName>
</protein>
<dbReference type="EMBL" id="JANUGX010000030">
    <property type="protein sequence ID" value="MCS0591756.1"/>
    <property type="molecule type" value="Genomic_DNA"/>
</dbReference>
<name>A0ABT2AC32_9BURK</name>
<dbReference type="RefSeq" id="WP_258847520.1">
    <property type="nucleotide sequence ID" value="NZ_JANUGX010000030.1"/>
</dbReference>
<gene>
    <name evidence="1" type="ORF">NX782_21415</name>
</gene>
<keyword evidence="2" id="KW-1185">Reference proteome</keyword>
<accession>A0ABT2AC32</accession>
<dbReference type="Proteomes" id="UP001205560">
    <property type="component" value="Unassembled WGS sequence"/>
</dbReference>
<proteinExistence type="predicted"/>
<comment type="caution">
    <text evidence="1">The sequence shown here is derived from an EMBL/GenBank/DDBJ whole genome shotgun (WGS) entry which is preliminary data.</text>
</comment>
<sequence length="94" mass="10699">MKHYLYSSAGNTEGLDEYIAYFEIAEDGYCARYLEIRPEGHALKYTEEKPADAFGALPEGRWDAVEAAKPRYGTLKEISNALFDSVWDDIRAAW</sequence>